<dbReference type="EMBL" id="VOIR01000013">
    <property type="protein sequence ID" value="KAA6433823.1"/>
    <property type="molecule type" value="Genomic_DNA"/>
</dbReference>
<feature type="region of interest" description="Disordered" evidence="1">
    <location>
        <begin position="228"/>
        <end position="250"/>
    </location>
</feature>
<protein>
    <recommendedName>
        <fullName evidence="4">Protein kinase domain-containing protein</fullName>
    </recommendedName>
</protein>
<sequence length="455" mass="45659">MDDEGATGPATIAGLQLVRALRHDGEREAWVAADASGSAVEVHRSRAGADDALAREAEAVLAAAHPHLVPILDVATDGGAVVIRPLLPRDLAAWLLQRGAPAPGEAVTALAPVAAALAALHAVGAAVDGFGAQDVRLDPDGAPLLLAAGARVETARPTEAWRDASPAVAADVDAWRRLAATVVEAAGAALPAAVETALERRDLAVAGDALLAAWPGLPLALDPPLTRGEAEHRAGARGAQRHGAGLRRRDRAGGVDALWSRAALLLDRAAARGGPLLERARGAAGSVRPRFWAVAGASAVAGAIALGLALPAGSAGADAPSDDATAATAPTEPASTAPTEPSRAPDAPHAADAAAGAVTADPLAGAAALLAEREACLDAGDAACLVGLHEPDSPQLVADEPWRMPDDGRLEVVQQLGDAWLLRVVSETAPASVLAMSTEAGWVLRDAWSAQPGSG</sequence>
<dbReference type="OrthoDB" id="5125808at2"/>
<gene>
    <name evidence="2" type="ORF">FQ330_07045</name>
</gene>
<accession>A0A5M8QFY4</accession>
<evidence type="ECO:0000313" key="3">
    <source>
        <dbReference type="Proteomes" id="UP000323221"/>
    </source>
</evidence>
<dbReference type="AlphaFoldDB" id="A0A5M8QFY4"/>
<evidence type="ECO:0000313" key="2">
    <source>
        <dbReference type="EMBL" id="KAA6433823.1"/>
    </source>
</evidence>
<proteinExistence type="predicted"/>
<evidence type="ECO:0008006" key="4">
    <source>
        <dbReference type="Google" id="ProtNLM"/>
    </source>
</evidence>
<reference evidence="2 3" key="1">
    <citation type="submission" date="2019-08" db="EMBL/GenBank/DDBJ databases">
        <title>Agrococcus lahaulensis sp. nov., isolated from a cold desert of the Indian Himalayas.</title>
        <authorList>
            <person name="Qu J.H."/>
        </authorList>
    </citation>
    <scope>NUCLEOTIDE SEQUENCE [LARGE SCALE GENOMIC DNA]</scope>
    <source>
        <strain evidence="2 3">NS18</strain>
    </source>
</reference>
<dbReference type="InterPro" id="IPR011009">
    <property type="entry name" value="Kinase-like_dom_sf"/>
</dbReference>
<organism evidence="2 3">
    <name type="scientific">Agrococcus sediminis</name>
    <dbReference type="NCBI Taxonomy" id="2599924"/>
    <lineage>
        <taxon>Bacteria</taxon>
        <taxon>Bacillati</taxon>
        <taxon>Actinomycetota</taxon>
        <taxon>Actinomycetes</taxon>
        <taxon>Micrococcales</taxon>
        <taxon>Microbacteriaceae</taxon>
        <taxon>Agrococcus</taxon>
    </lineage>
</organism>
<feature type="region of interest" description="Disordered" evidence="1">
    <location>
        <begin position="315"/>
        <end position="355"/>
    </location>
</feature>
<keyword evidence="3" id="KW-1185">Reference proteome</keyword>
<name>A0A5M8QFY4_9MICO</name>
<dbReference type="RefSeq" id="WP_146356293.1">
    <property type="nucleotide sequence ID" value="NZ_VOIR01000013.1"/>
</dbReference>
<evidence type="ECO:0000256" key="1">
    <source>
        <dbReference type="SAM" id="MobiDB-lite"/>
    </source>
</evidence>
<dbReference type="SUPFAM" id="SSF56112">
    <property type="entry name" value="Protein kinase-like (PK-like)"/>
    <property type="match status" value="1"/>
</dbReference>
<comment type="caution">
    <text evidence="2">The sequence shown here is derived from an EMBL/GenBank/DDBJ whole genome shotgun (WGS) entry which is preliminary data.</text>
</comment>
<dbReference type="Proteomes" id="UP000323221">
    <property type="component" value="Unassembled WGS sequence"/>
</dbReference>